<dbReference type="PANTHER" id="PTHR24329:SF543">
    <property type="entry name" value="FI01017P-RELATED"/>
    <property type="match status" value="1"/>
</dbReference>
<dbReference type="GO" id="GO:0000977">
    <property type="term" value="F:RNA polymerase II transcription regulatory region sequence-specific DNA binding"/>
    <property type="evidence" value="ECO:0007669"/>
    <property type="project" value="TreeGrafter"/>
</dbReference>
<reference evidence="11" key="3">
    <citation type="submission" date="2025-09" db="UniProtKB">
        <authorList>
            <consortium name="Ensembl"/>
        </authorList>
    </citation>
    <scope>IDENTIFICATION</scope>
</reference>
<dbReference type="CDD" id="cd00086">
    <property type="entry name" value="homeodomain"/>
    <property type="match status" value="1"/>
</dbReference>
<feature type="compositionally biased region" description="Low complexity" evidence="9">
    <location>
        <begin position="79"/>
        <end position="89"/>
    </location>
</feature>
<dbReference type="GO" id="GO:0005634">
    <property type="term" value="C:nucleus"/>
    <property type="evidence" value="ECO:0007669"/>
    <property type="project" value="UniProtKB-SubCell"/>
</dbReference>
<dbReference type="AlphaFoldDB" id="H2Y7K1"/>
<protein>
    <recommendedName>
        <fullName evidence="10">Homeobox domain-containing protein</fullName>
    </recommendedName>
</protein>
<evidence type="ECO:0000256" key="9">
    <source>
        <dbReference type="SAM" id="MobiDB-lite"/>
    </source>
</evidence>
<feature type="compositionally biased region" description="Basic and acidic residues" evidence="9">
    <location>
        <begin position="131"/>
        <end position="147"/>
    </location>
</feature>
<organism evidence="11 12">
    <name type="scientific">Ciona savignyi</name>
    <name type="common">Pacific transparent sea squirt</name>
    <dbReference type="NCBI Taxonomy" id="51511"/>
    <lineage>
        <taxon>Eukaryota</taxon>
        <taxon>Metazoa</taxon>
        <taxon>Chordata</taxon>
        <taxon>Tunicata</taxon>
        <taxon>Ascidiacea</taxon>
        <taxon>Phlebobranchia</taxon>
        <taxon>Cionidae</taxon>
        <taxon>Ciona</taxon>
    </lineage>
</organism>
<feature type="compositionally biased region" description="Polar residues" evidence="9">
    <location>
        <begin position="156"/>
        <end position="194"/>
    </location>
</feature>
<dbReference type="OMA" id="HTGHKEN"/>
<dbReference type="GO" id="GO:0000981">
    <property type="term" value="F:DNA-binding transcription factor activity, RNA polymerase II-specific"/>
    <property type="evidence" value="ECO:0007669"/>
    <property type="project" value="InterPro"/>
</dbReference>
<dbReference type="InterPro" id="IPR017970">
    <property type="entry name" value="Homeobox_CS"/>
</dbReference>
<accession>H2Y7K1</accession>
<evidence type="ECO:0000256" key="5">
    <source>
        <dbReference type="ARBA" id="ARBA00023155"/>
    </source>
</evidence>
<dbReference type="eggNOG" id="KOG0490">
    <property type="taxonomic scope" value="Eukaryota"/>
</dbReference>
<proteinExistence type="inferred from homology"/>
<dbReference type="InterPro" id="IPR009057">
    <property type="entry name" value="Homeodomain-like_sf"/>
</dbReference>
<dbReference type="FunCoup" id="H2Y7K1">
    <property type="interactions" value="1"/>
</dbReference>
<feature type="domain" description="Homeobox" evidence="10">
    <location>
        <begin position="203"/>
        <end position="263"/>
    </location>
</feature>
<sequence length="416" mass="46740">MAQFSSYSIARLLGHTGHKENLYLKQENDPRVFAFTGSKTSERSEWKLPKDDVLPRTKIEDQHFSPENRCGSPSRDMKQNGGSSSPPQSSEDKEGRRNSTPAKNCFVNPNNFLYFLRQYEQAGSHAPSYNDCKDRESTTSSTTRDRPVGPVPPPTTNLSPVQQPSSPTNSNDRPSSANDIIDTSSSFDHTSSPTESERNSAKRKQRRYRTTFSALQLEELERAFHKTHYPDVFTREELAMRVNLTEARVQVWFQNRRAKWRKREKQGVFNTVGSLPGMPSLPPFPVPMFIDPLLRQLCASAKLDERQIMNPQHAAHWRRSLALAAAMQRMSCPTPTIPVNFAGIGAVPTPLSQLVNPGLIAQQSHRSAHMLQYPAQNHLPMYISINDLGRDVENISPVGRQPHIGTSPLTSPNDSI</sequence>
<comment type="subcellular location">
    <subcellularLocation>
        <location evidence="1 7 8">Nucleus</location>
    </subcellularLocation>
</comment>
<keyword evidence="12" id="KW-1185">Reference proteome</keyword>
<evidence type="ECO:0000313" key="12">
    <source>
        <dbReference type="Proteomes" id="UP000007875"/>
    </source>
</evidence>
<feature type="compositionally biased region" description="Polar residues" evidence="9">
    <location>
        <begin position="407"/>
        <end position="416"/>
    </location>
</feature>
<dbReference type="HOGENOM" id="CLU_661468_0_0_1"/>
<evidence type="ECO:0000256" key="7">
    <source>
        <dbReference type="PROSITE-ProRule" id="PRU00108"/>
    </source>
</evidence>
<keyword evidence="4 7" id="KW-0238">DNA-binding</keyword>
<reference evidence="11" key="2">
    <citation type="submission" date="2025-08" db="UniProtKB">
        <authorList>
            <consortium name="Ensembl"/>
        </authorList>
    </citation>
    <scope>IDENTIFICATION</scope>
</reference>
<feature type="DNA-binding region" description="Homeobox" evidence="7">
    <location>
        <begin position="205"/>
        <end position="264"/>
    </location>
</feature>
<keyword evidence="5 7" id="KW-0371">Homeobox</keyword>
<dbReference type="InParanoid" id="H2Y7K1"/>
<reference evidence="12" key="1">
    <citation type="submission" date="2003-08" db="EMBL/GenBank/DDBJ databases">
        <authorList>
            <person name="Birren B."/>
            <person name="Nusbaum C."/>
            <person name="Abebe A."/>
            <person name="Abouelleil A."/>
            <person name="Adekoya E."/>
            <person name="Ait-zahra M."/>
            <person name="Allen N."/>
            <person name="Allen T."/>
            <person name="An P."/>
            <person name="Anderson M."/>
            <person name="Anderson S."/>
            <person name="Arachchi H."/>
            <person name="Armbruster J."/>
            <person name="Bachantsang P."/>
            <person name="Baldwin J."/>
            <person name="Barry A."/>
            <person name="Bayul T."/>
            <person name="Blitshsteyn B."/>
            <person name="Bloom T."/>
            <person name="Blye J."/>
            <person name="Boguslavskiy L."/>
            <person name="Borowsky M."/>
            <person name="Boukhgalter B."/>
            <person name="Brunache A."/>
            <person name="Butler J."/>
            <person name="Calixte N."/>
            <person name="Calvo S."/>
            <person name="Camarata J."/>
            <person name="Campo K."/>
            <person name="Chang J."/>
            <person name="Cheshatsang Y."/>
            <person name="Citroen M."/>
            <person name="Collymore A."/>
            <person name="Considine T."/>
            <person name="Cook A."/>
            <person name="Cooke P."/>
            <person name="Corum B."/>
            <person name="Cuomo C."/>
            <person name="David R."/>
            <person name="Dawoe T."/>
            <person name="Degray S."/>
            <person name="Dodge S."/>
            <person name="Dooley K."/>
            <person name="Dorje P."/>
            <person name="Dorjee K."/>
            <person name="Dorris L."/>
            <person name="Duffey N."/>
            <person name="Dupes A."/>
            <person name="Elkins T."/>
            <person name="Engels R."/>
            <person name="Erickson J."/>
            <person name="Farina A."/>
            <person name="Faro S."/>
            <person name="Ferreira P."/>
            <person name="Fischer H."/>
            <person name="Fitzgerald M."/>
            <person name="Foley K."/>
            <person name="Gage D."/>
            <person name="Galagan J."/>
            <person name="Gearin G."/>
            <person name="Gnerre S."/>
            <person name="Gnirke A."/>
            <person name="Goyette A."/>
            <person name="Graham J."/>
            <person name="Grandbois E."/>
            <person name="Gyaltsen K."/>
            <person name="Hafez N."/>
            <person name="Hagopian D."/>
            <person name="Hagos B."/>
            <person name="Hall J."/>
            <person name="Hatcher B."/>
            <person name="Heller A."/>
            <person name="Higgins H."/>
            <person name="Honan T."/>
            <person name="Horn A."/>
            <person name="Houde N."/>
            <person name="Hughes L."/>
            <person name="Hulme W."/>
            <person name="Husby E."/>
            <person name="Iliev I."/>
            <person name="Jaffe D."/>
            <person name="Jones C."/>
            <person name="Kamal M."/>
            <person name="Kamat A."/>
            <person name="Kamvysselis M."/>
            <person name="Karlsson E."/>
            <person name="Kells C."/>
            <person name="Kieu A."/>
            <person name="Kisner P."/>
            <person name="Kodira C."/>
            <person name="Kulbokas E."/>
            <person name="Labutti K."/>
            <person name="Lama D."/>
            <person name="Landers T."/>
            <person name="Leger J."/>
            <person name="Levine S."/>
            <person name="Lewis D."/>
            <person name="Lewis T."/>
            <person name="Lindblad-toh K."/>
            <person name="Liu X."/>
            <person name="Lokyitsang T."/>
            <person name="Lokyitsang Y."/>
            <person name="Lucien O."/>
            <person name="Lui A."/>
            <person name="Ma L.J."/>
            <person name="Mabbitt R."/>
            <person name="Macdonald J."/>
            <person name="Maclean C."/>
            <person name="Major J."/>
            <person name="Manning J."/>
            <person name="Marabella R."/>
            <person name="Maru K."/>
            <person name="Matthews C."/>
            <person name="Mauceli E."/>
            <person name="Mccarthy M."/>
            <person name="Mcdonough S."/>
            <person name="Mcghee T."/>
            <person name="Meldrim J."/>
            <person name="Meneus L."/>
            <person name="Mesirov J."/>
            <person name="Mihalev A."/>
            <person name="Mihova T."/>
            <person name="Mikkelsen T."/>
            <person name="Mlenga V."/>
            <person name="Moru K."/>
            <person name="Mozes J."/>
            <person name="Mulrain L."/>
            <person name="Munson G."/>
            <person name="Naylor J."/>
            <person name="Newes C."/>
            <person name="Nguyen C."/>
            <person name="Nguyen N."/>
            <person name="Nguyen T."/>
            <person name="Nicol R."/>
            <person name="Nielsen C."/>
            <person name="Nizzari M."/>
            <person name="Norbu C."/>
            <person name="Norbu N."/>
            <person name="O'donnell P."/>
            <person name="Okoawo O."/>
            <person name="O'leary S."/>
            <person name="Omotosho B."/>
            <person name="O'neill K."/>
            <person name="Osman S."/>
            <person name="Parker S."/>
            <person name="Perrin D."/>
            <person name="Phunkhang P."/>
            <person name="Piqani B."/>
            <person name="Purcell S."/>
            <person name="Rachupka T."/>
            <person name="Ramasamy U."/>
            <person name="Rameau R."/>
            <person name="Ray V."/>
            <person name="Raymond C."/>
            <person name="Retta R."/>
            <person name="Richardson S."/>
            <person name="Rise C."/>
            <person name="Rodriguez J."/>
            <person name="Rogers J."/>
            <person name="Rogov P."/>
            <person name="Rutman M."/>
            <person name="Schupbach R."/>
            <person name="Seaman C."/>
            <person name="Settipalli S."/>
            <person name="Sharpe T."/>
            <person name="Sheridan J."/>
            <person name="Sherpa N."/>
            <person name="Shi J."/>
            <person name="Smirnov S."/>
            <person name="Smith C."/>
            <person name="Sougnez C."/>
            <person name="Spencer B."/>
            <person name="Stalker J."/>
            <person name="Stange-thomann N."/>
            <person name="Stavropoulos S."/>
            <person name="Stetson K."/>
            <person name="Stone C."/>
            <person name="Stone S."/>
            <person name="Stubbs M."/>
            <person name="Talamas J."/>
            <person name="Tchuinga P."/>
            <person name="Tenzing P."/>
            <person name="Tesfaye S."/>
            <person name="Theodore J."/>
            <person name="Thoulutsang Y."/>
            <person name="Topham K."/>
            <person name="Towey S."/>
            <person name="Tsamla T."/>
            <person name="Tsomo N."/>
            <person name="Vallee D."/>
            <person name="Vassiliev H."/>
            <person name="Venkataraman V."/>
            <person name="Vinson J."/>
            <person name="Vo A."/>
            <person name="Wade C."/>
            <person name="Wang S."/>
            <person name="Wangchuk T."/>
            <person name="Wangdi T."/>
            <person name="Whittaker C."/>
            <person name="Wilkinson J."/>
            <person name="Wu Y."/>
            <person name="Wyman D."/>
            <person name="Yadav S."/>
            <person name="Yang S."/>
            <person name="Yang X."/>
            <person name="Yeager S."/>
            <person name="Yee E."/>
            <person name="Young G."/>
            <person name="Zainoun J."/>
            <person name="Zembeck L."/>
            <person name="Zimmer A."/>
            <person name="Zody M."/>
            <person name="Lander E."/>
        </authorList>
    </citation>
    <scope>NUCLEOTIDE SEQUENCE [LARGE SCALE GENOMIC DNA]</scope>
</reference>
<evidence type="ECO:0000313" key="11">
    <source>
        <dbReference type="Ensembl" id="ENSCSAVP00000001299.1"/>
    </source>
</evidence>
<evidence type="ECO:0000256" key="3">
    <source>
        <dbReference type="ARBA" id="ARBA00022473"/>
    </source>
</evidence>
<evidence type="ECO:0000256" key="6">
    <source>
        <dbReference type="ARBA" id="ARBA00023242"/>
    </source>
</evidence>
<evidence type="ECO:0000256" key="8">
    <source>
        <dbReference type="RuleBase" id="RU000682"/>
    </source>
</evidence>
<dbReference type="SMART" id="SM00389">
    <property type="entry name" value="HOX"/>
    <property type="match status" value="1"/>
</dbReference>
<comment type="similarity">
    <text evidence="2">Belongs to the paired homeobox family. Bicoid subfamily.</text>
</comment>
<evidence type="ECO:0000256" key="2">
    <source>
        <dbReference type="ARBA" id="ARBA00006503"/>
    </source>
</evidence>
<dbReference type="PANTHER" id="PTHR24329">
    <property type="entry name" value="HOMEOBOX PROTEIN ARISTALESS"/>
    <property type="match status" value="1"/>
</dbReference>
<keyword evidence="3" id="KW-0217">Developmental protein</keyword>
<dbReference type="Ensembl" id="ENSCSAVT00000001315.1">
    <property type="protein sequence ID" value="ENSCSAVP00000001299.1"/>
    <property type="gene ID" value="ENSCSAVG00000000725.1"/>
</dbReference>
<dbReference type="Gene3D" id="1.10.10.60">
    <property type="entry name" value="Homeodomain-like"/>
    <property type="match status" value="1"/>
</dbReference>
<dbReference type="InterPro" id="IPR001356">
    <property type="entry name" value="HD"/>
</dbReference>
<dbReference type="GeneTree" id="ENSGT00940000165209"/>
<keyword evidence="6 7" id="KW-0539">Nucleus</keyword>
<dbReference type="PROSITE" id="PS00027">
    <property type="entry name" value="HOMEOBOX_1"/>
    <property type="match status" value="1"/>
</dbReference>
<dbReference type="InterPro" id="IPR050649">
    <property type="entry name" value="Paired_Homeobox_TFs"/>
</dbReference>
<feature type="region of interest" description="Disordered" evidence="9">
    <location>
        <begin position="394"/>
        <end position="416"/>
    </location>
</feature>
<dbReference type="SUPFAM" id="SSF46689">
    <property type="entry name" value="Homeodomain-like"/>
    <property type="match status" value="1"/>
</dbReference>
<evidence type="ECO:0000256" key="1">
    <source>
        <dbReference type="ARBA" id="ARBA00004123"/>
    </source>
</evidence>
<dbReference type="FunFam" id="1.10.10.60:FF:000102">
    <property type="entry name" value="Aristaless related homeobox"/>
    <property type="match status" value="1"/>
</dbReference>
<name>H2Y7K1_CIOSA</name>
<dbReference type="Pfam" id="PF00046">
    <property type="entry name" value="Homeodomain"/>
    <property type="match status" value="1"/>
</dbReference>
<dbReference type="STRING" id="51511.ENSCSAVP00000001299"/>
<dbReference type="Proteomes" id="UP000007875">
    <property type="component" value="Unassembled WGS sequence"/>
</dbReference>
<feature type="region of interest" description="Disordered" evidence="9">
    <location>
        <begin position="35"/>
        <end position="104"/>
    </location>
</feature>
<evidence type="ECO:0000259" key="10">
    <source>
        <dbReference type="PROSITE" id="PS50071"/>
    </source>
</evidence>
<feature type="compositionally biased region" description="Basic and acidic residues" evidence="9">
    <location>
        <begin position="40"/>
        <end position="66"/>
    </location>
</feature>
<feature type="region of interest" description="Disordered" evidence="9">
    <location>
        <begin position="124"/>
        <end position="207"/>
    </location>
</feature>
<evidence type="ECO:0000256" key="4">
    <source>
        <dbReference type="ARBA" id="ARBA00023125"/>
    </source>
</evidence>
<dbReference type="PROSITE" id="PS50071">
    <property type="entry name" value="HOMEOBOX_2"/>
    <property type="match status" value="1"/>
</dbReference>